<feature type="chain" id="PRO_5043343494" evidence="2">
    <location>
        <begin position="21"/>
        <end position="339"/>
    </location>
</feature>
<dbReference type="EMBL" id="JBANMG010000002">
    <property type="protein sequence ID" value="KAK6956511.1"/>
    <property type="molecule type" value="Genomic_DNA"/>
</dbReference>
<reference evidence="3 4" key="1">
    <citation type="journal article" date="2024" name="Front Chem Biol">
        <title>Unveiling the potential of Daldinia eschscholtzii MFLUCC 19-0629 through bioactivity and bioinformatics studies for enhanced sustainable agriculture production.</title>
        <authorList>
            <person name="Brooks S."/>
            <person name="Weaver J.A."/>
            <person name="Klomchit A."/>
            <person name="Alharthi S.A."/>
            <person name="Onlamun T."/>
            <person name="Nurani R."/>
            <person name="Vong T.K."/>
            <person name="Alberti F."/>
            <person name="Greco C."/>
        </authorList>
    </citation>
    <scope>NUCLEOTIDE SEQUENCE [LARGE SCALE GENOMIC DNA]</scope>
    <source>
        <strain evidence="3">MFLUCC 19-0629</strain>
    </source>
</reference>
<name>A0AAX6MWE3_9PEZI</name>
<evidence type="ECO:0000313" key="4">
    <source>
        <dbReference type="Proteomes" id="UP001369815"/>
    </source>
</evidence>
<dbReference type="AlphaFoldDB" id="A0AAX6MWE3"/>
<evidence type="ECO:0000313" key="3">
    <source>
        <dbReference type="EMBL" id="KAK6956511.1"/>
    </source>
</evidence>
<evidence type="ECO:0000256" key="2">
    <source>
        <dbReference type="SAM" id="SignalP"/>
    </source>
</evidence>
<feature type="compositionally biased region" description="Polar residues" evidence="1">
    <location>
        <begin position="221"/>
        <end position="230"/>
    </location>
</feature>
<dbReference type="Proteomes" id="UP001369815">
    <property type="component" value="Unassembled WGS sequence"/>
</dbReference>
<evidence type="ECO:0000256" key="1">
    <source>
        <dbReference type="SAM" id="MobiDB-lite"/>
    </source>
</evidence>
<accession>A0AAX6MWE3</accession>
<gene>
    <name evidence="3" type="ORF">Daesc_001789</name>
</gene>
<keyword evidence="2" id="KW-0732">Signal</keyword>
<protein>
    <submittedName>
        <fullName evidence="3">Uncharacterized protein</fullName>
    </submittedName>
</protein>
<keyword evidence="4" id="KW-1185">Reference proteome</keyword>
<sequence length="339" mass="36457">MLHLRQVALAGLGLSASVLGAALPATQDNDCLVDAIGCAADSGLKRDVSVNTPTPTSGFSPSALNCKESQRRCTGNWEEICDGFGVWQRWRQCAECFNGQDGTVDCVPDTSVPAPEPKPNFCKENQLRCNGQWEEVCDDQAEWHRLMRCEDCSQDTAGAIVCVPYVDLPPEPTHPPQCVEGTLRCEGRWLDLCNSDLSWQRIQQCNQCLTDPAGEPFCDNGQLSDTTTADLPTATSAPVPSPPATSTPATSAPGIVLAASAASSQIPRSPELGIAQDNPCFGGEVRCNGDRVEACTAEHEWQDFGPCPSCKQLYNTRVKCNYNDIVALGDDPVYRTVSA</sequence>
<comment type="caution">
    <text evidence="3">The sequence shown here is derived from an EMBL/GenBank/DDBJ whole genome shotgun (WGS) entry which is preliminary data.</text>
</comment>
<organism evidence="3 4">
    <name type="scientific">Daldinia eschscholtzii</name>
    <dbReference type="NCBI Taxonomy" id="292717"/>
    <lineage>
        <taxon>Eukaryota</taxon>
        <taxon>Fungi</taxon>
        <taxon>Dikarya</taxon>
        <taxon>Ascomycota</taxon>
        <taxon>Pezizomycotina</taxon>
        <taxon>Sordariomycetes</taxon>
        <taxon>Xylariomycetidae</taxon>
        <taxon>Xylariales</taxon>
        <taxon>Hypoxylaceae</taxon>
        <taxon>Daldinia</taxon>
    </lineage>
</organism>
<feature type="region of interest" description="Disordered" evidence="1">
    <location>
        <begin position="219"/>
        <end position="251"/>
    </location>
</feature>
<feature type="signal peptide" evidence="2">
    <location>
        <begin position="1"/>
        <end position="20"/>
    </location>
</feature>
<proteinExistence type="predicted"/>